<feature type="transmembrane region" description="Helical" evidence="7">
    <location>
        <begin position="180"/>
        <end position="210"/>
    </location>
</feature>
<reference evidence="8 9" key="1">
    <citation type="submission" date="2021-01" db="EMBL/GenBank/DDBJ databases">
        <title>Sequencing the genomes of 1000 actinobacteria strains.</title>
        <authorList>
            <person name="Klenk H.-P."/>
        </authorList>
    </citation>
    <scope>NUCLEOTIDE SEQUENCE [LARGE SCALE GENOMIC DNA]</scope>
    <source>
        <strain evidence="8 9">DSM 13057</strain>
    </source>
</reference>
<keyword evidence="4 7" id="KW-1133">Transmembrane helix</keyword>
<keyword evidence="9" id="KW-1185">Reference proteome</keyword>
<proteinExistence type="predicted"/>
<feature type="transmembrane region" description="Helical" evidence="7">
    <location>
        <begin position="74"/>
        <end position="95"/>
    </location>
</feature>
<evidence type="ECO:0000256" key="4">
    <source>
        <dbReference type="ARBA" id="ARBA00022989"/>
    </source>
</evidence>
<gene>
    <name evidence="8" type="ORF">JOE66_002975</name>
</gene>
<keyword evidence="3 7" id="KW-0812">Transmembrane</keyword>
<feature type="transmembrane region" description="Helical" evidence="7">
    <location>
        <begin position="132"/>
        <end position="153"/>
    </location>
</feature>
<comment type="caution">
    <text evidence="8">The sequence shown here is derived from an EMBL/GenBank/DDBJ whole genome shotgun (WGS) entry which is preliminary data.</text>
</comment>
<accession>A0ABS2LA59</accession>
<dbReference type="PANTHER" id="PTHR30213:SF1">
    <property type="entry name" value="INNER MEMBRANE PROTEIN YHJD"/>
    <property type="match status" value="1"/>
</dbReference>
<evidence type="ECO:0000256" key="6">
    <source>
        <dbReference type="SAM" id="MobiDB-lite"/>
    </source>
</evidence>
<keyword evidence="2" id="KW-1003">Cell membrane</keyword>
<dbReference type="Pfam" id="PF03631">
    <property type="entry name" value="Virul_fac_BrkB"/>
    <property type="match status" value="1"/>
</dbReference>
<keyword evidence="5 7" id="KW-0472">Membrane</keyword>
<evidence type="ECO:0000313" key="9">
    <source>
        <dbReference type="Proteomes" id="UP000776164"/>
    </source>
</evidence>
<evidence type="ECO:0000256" key="1">
    <source>
        <dbReference type="ARBA" id="ARBA00004651"/>
    </source>
</evidence>
<feature type="compositionally biased region" description="Basic and acidic residues" evidence="6">
    <location>
        <begin position="12"/>
        <end position="23"/>
    </location>
</feature>
<evidence type="ECO:0000256" key="7">
    <source>
        <dbReference type="SAM" id="Phobius"/>
    </source>
</evidence>
<dbReference type="RefSeq" id="WP_205110698.1">
    <property type="nucleotide sequence ID" value="NZ_BAAAHT010000014.1"/>
</dbReference>
<feature type="region of interest" description="Disordered" evidence="6">
    <location>
        <begin position="1"/>
        <end position="27"/>
    </location>
</feature>
<dbReference type="EMBL" id="JAFBBU010000001">
    <property type="protein sequence ID" value="MBM7473341.1"/>
    <property type="molecule type" value="Genomic_DNA"/>
</dbReference>
<organism evidence="8 9">
    <name type="scientific">Subtercola frigoramans</name>
    <dbReference type="NCBI Taxonomy" id="120298"/>
    <lineage>
        <taxon>Bacteria</taxon>
        <taxon>Bacillati</taxon>
        <taxon>Actinomycetota</taxon>
        <taxon>Actinomycetes</taxon>
        <taxon>Micrococcales</taxon>
        <taxon>Microbacteriaceae</taxon>
        <taxon>Subtercola</taxon>
    </lineage>
</organism>
<dbReference type="Proteomes" id="UP000776164">
    <property type="component" value="Unassembled WGS sequence"/>
</dbReference>
<name>A0ABS2LA59_9MICO</name>
<feature type="transmembrane region" description="Helical" evidence="7">
    <location>
        <begin position="256"/>
        <end position="275"/>
    </location>
</feature>
<evidence type="ECO:0000256" key="3">
    <source>
        <dbReference type="ARBA" id="ARBA00022692"/>
    </source>
</evidence>
<evidence type="ECO:0000256" key="5">
    <source>
        <dbReference type="ARBA" id="ARBA00023136"/>
    </source>
</evidence>
<dbReference type="InterPro" id="IPR017039">
    <property type="entry name" value="Virul_fac_BrkB"/>
</dbReference>
<feature type="transmembrane region" description="Helical" evidence="7">
    <location>
        <begin position="287"/>
        <end position="315"/>
    </location>
</feature>
<dbReference type="PANTHER" id="PTHR30213">
    <property type="entry name" value="INNER MEMBRANE PROTEIN YHJD"/>
    <property type="match status" value="1"/>
</dbReference>
<feature type="transmembrane region" description="Helical" evidence="7">
    <location>
        <begin position="222"/>
        <end position="244"/>
    </location>
</feature>
<comment type="subcellular location">
    <subcellularLocation>
        <location evidence="1">Cell membrane</location>
        <topology evidence="1">Multi-pass membrane protein</topology>
    </subcellularLocation>
</comment>
<evidence type="ECO:0000256" key="2">
    <source>
        <dbReference type="ARBA" id="ARBA00022475"/>
    </source>
</evidence>
<protein>
    <submittedName>
        <fullName evidence="8">Membrane protein</fullName>
    </submittedName>
</protein>
<evidence type="ECO:0000313" key="8">
    <source>
        <dbReference type="EMBL" id="MBM7473341.1"/>
    </source>
</evidence>
<sequence length="404" mass="42133">MSTSDATRGAKRAKDPKPSEVVEKATAAADDGAAKTTGIAALIAWVMKLKIVRVFQNYGANGGPLLAAGMSYQAVFAIFAALAATFSIFGLALAANPQLQDAIIAQLNTSVPGLIGPDGAIKPDALTSATPALGWTGIIAVAGLIFTAVGFLGSTRSAIRLIFNLPGPKTNPVLLKLKDFGLALAFAVLLLISAGMSILSVSAIGFVFDLFGWDQKSIAGEILARVVGLLVVFVFDTVVVAGIYRVLSGVPIPWQQLIPGSAFAAAVMGVLKILGSSLLGGATSNPLLASFAVIIGILIWFNLICQVLLVFASWIEVSMNDAHIDPRMLTPEQLEAQALQAEADAHRQVLTAQRATAAAELEDARGLRRSRLRRTVKRLDVELEAESEAPAIDPASAQGVGGSR</sequence>